<keyword evidence="3" id="KW-1133">Transmembrane helix</keyword>
<dbReference type="InterPro" id="IPR018247">
    <property type="entry name" value="EF_Hand_1_Ca_BS"/>
</dbReference>
<keyword evidence="3" id="KW-0812">Transmembrane</keyword>
<keyword evidence="1" id="KW-0175">Coiled coil</keyword>
<feature type="region of interest" description="Disordered" evidence="2">
    <location>
        <begin position="891"/>
        <end position="917"/>
    </location>
</feature>
<dbReference type="EMBL" id="GL833124">
    <property type="protein sequence ID" value="EGB10049.1"/>
    <property type="molecule type" value="Genomic_DNA"/>
</dbReference>
<keyword evidence="3" id="KW-0472">Membrane</keyword>
<evidence type="ECO:0000256" key="3">
    <source>
        <dbReference type="SAM" id="Phobius"/>
    </source>
</evidence>
<gene>
    <name evidence="4" type="ORF">AURANDRAFT_62574</name>
</gene>
<dbReference type="PROSITE" id="PS00018">
    <property type="entry name" value="EF_HAND_1"/>
    <property type="match status" value="1"/>
</dbReference>
<dbReference type="RefSeq" id="XP_009034886.1">
    <property type="nucleotide sequence ID" value="XM_009036638.1"/>
</dbReference>
<evidence type="ECO:0000313" key="4">
    <source>
        <dbReference type="EMBL" id="EGB10049.1"/>
    </source>
</evidence>
<dbReference type="Proteomes" id="UP000002729">
    <property type="component" value="Unassembled WGS sequence"/>
</dbReference>
<feature type="region of interest" description="Disordered" evidence="2">
    <location>
        <begin position="1103"/>
        <end position="1132"/>
    </location>
</feature>
<feature type="compositionally biased region" description="Basic residues" evidence="2">
    <location>
        <begin position="898"/>
        <end position="908"/>
    </location>
</feature>
<feature type="region of interest" description="Disordered" evidence="2">
    <location>
        <begin position="1320"/>
        <end position="1346"/>
    </location>
</feature>
<evidence type="ECO:0000313" key="5">
    <source>
        <dbReference type="Proteomes" id="UP000002729"/>
    </source>
</evidence>
<feature type="region of interest" description="Disordered" evidence="2">
    <location>
        <begin position="145"/>
        <end position="164"/>
    </location>
</feature>
<feature type="region of interest" description="Disordered" evidence="2">
    <location>
        <begin position="98"/>
        <end position="133"/>
    </location>
</feature>
<organism evidence="5">
    <name type="scientific">Aureococcus anophagefferens</name>
    <name type="common">Harmful bloom alga</name>
    <dbReference type="NCBI Taxonomy" id="44056"/>
    <lineage>
        <taxon>Eukaryota</taxon>
        <taxon>Sar</taxon>
        <taxon>Stramenopiles</taxon>
        <taxon>Ochrophyta</taxon>
        <taxon>Pelagophyceae</taxon>
        <taxon>Pelagomonadales</taxon>
        <taxon>Pelagomonadaceae</taxon>
        <taxon>Aureococcus</taxon>
    </lineage>
</organism>
<feature type="transmembrane region" description="Helical" evidence="3">
    <location>
        <begin position="21"/>
        <end position="43"/>
    </location>
</feature>
<feature type="coiled-coil region" evidence="1">
    <location>
        <begin position="683"/>
        <end position="760"/>
    </location>
</feature>
<name>F0Y423_AURAN</name>
<dbReference type="GeneID" id="20223959"/>
<feature type="region of interest" description="Disordered" evidence="2">
    <location>
        <begin position="1444"/>
        <end position="1475"/>
    </location>
</feature>
<feature type="region of interest" description="Disordered" evidence="2">
    <location>
        <begin position="493"/>
        <end position="517"/>
    </location>
</feature>
<dbReference type="InParanoid" id="F0Y423"/>
<evidence type="ECO:0000256" key="2">
    <source>
        <dbReference type="SAM" id="MobiDB-lite"/>
    </source>
</evidence>
<feature type="compositionally biased region" description="Basic and acidic residues" evidence="2">
    <location>
        <begin position="98"/>
        <end position="128"/>
    </location>
</feature>
<feature type="compositionally biased region" description="Basic and acidic residues" evidence="2">
    <location>
        <begin position="507"/>
        <end position="517"/>
    </location>
</feature>
<sequence length="1475" mass="161775">MAASERRLGDAWVIAQRRSGLIVGVAVPLVILLRWPGAALAVIRGAAPLVTAALGVAARLFVQNPRLVPVFTGLIRQFGGRYWTAAVNRARARLRERDARKGRDAAWKADQDRRRDEARRRAHAQDQHNRRRGRCARIDLVSSPWTDAAGKPSPFPTEAPPSSSIANFRKKEDALIGDLSGSIDAKNAAATEAVYTTKTTSELSITNQMELMKSLEGTGLSKSILSHQVAANTVHARELAALQLKYSTKNAELDAAHSTHEAFDAANNMAIAESLAAVDDARDLSGLRAQYNLLVQKVVASRSLHQRRVQEVLEAQEFEASGIRRERDALLKSLDEIEATYDASVRTLETQLLLLLRSKLEVQYKEQLESMKAKIAALERKRDDQTAALARLQEEYAALLRQLEDQQTQHAAHVAAAAREALAKQRAEMEAVLEQLRAEHEAAKQDLLDQLHALRLQQEADQRAHERLLADLRAQHEAELQMLREKHDHSIGMERETREANASSELDSMRRSHDDEVDRARRDLEALEEAMRAHQLAIDALGRELDDLNRTAPANRGSLENRHEQEMAQLKAEREAADEAREQKKKLEMEEAVNRAAEEARERARRELELQFPKTDGELDAMDLELERLRKQILAARARTKNAKHEEEDTIRALGEAHGSAMAGIMLDDEPDEKACSGVGDDLDDVRRMVRERREELVRADKQAALDELKADCASYADALAALQRALGAERNAHGSEVRRQQAELDAKESELALLRAEAASFVVVSKVTAANGSTTTTTKTSEVHASLGASLLTSATVDGDDPVMAEWRKLVQTEKSKFGATTVRAAPSVVDLDATNSRIASLTGDLSLVTSNLAKASDPAEKSSLQSKKFIIEAEMKMLNSMAKFKAALAESASASPRRKKPAKKQHPPMLGQLKRQPSLFSSSSQLLASAVHEVQPLTSIKNQLADERARRRRHFAASQQPVIFDRFAARAGSPGKESMASEQIPGVSASRAWLEDDAGSAGSGDPEAAEAAAVAKIKKAAIFFDRSYASSRESFRAFEAPNLDSAQLAEMVRHASNVRLTRAETAALAARYPGEGAGEIDGPAFVRFFFRCGFEARTEERTRRWEAAAENDRERERSHQRVLDRDEAERRRTVTAPYTARDEENAWTKLAKVAKNKGLQGDLVSRAAFESLMTPAEIKLQLKKSYNIDMTHAEMGAICGRFDKNASGQINGAEFQYEWSHVLDGNRSKNFFGQLKEGERRSSLLAPPKLDALEAEAGPEEGGGFIDDGTARRGSVTRLSFGMAKIGAKTSDPGKVLRRRTSVSREQNALLLAQLRAPPATAPAAPAPERKRHTSRPATSDAVPFAQRRPSSLVIPTAVAPRPLTRERSYSGRAATAPQAAKAPLHKFAAKPELPGQIARAAPKPRAAPLDVVRFAPEPEPRRAEDYGGDFRAMLLDAGREKRGADALGARPATTGSPTRPATSGRADPGGGL</sequence>
<keyword evidence="5" id="KW-1185">Reference proteome</keyword>
<evidence type="ECO:0000256" key="1">
    <source>
        <dbReference type="SAM" id="Coils"/>
    </source>
</evidence>
<dbReference type="OrthoDB" id="193372at2759"/>
<protein>
    <submittedName>
        <fullName evidence="4">Uncharacterized protein</fullName>
    </submittedName>
</protein>
<accession>F0Y423</accession>
<dbReference type="KEGG" id="aaf:AURANDRAFT_62574"/>
<feature type="coiled-coil region" evidence="1">
    <location>
        <begin position="361"/>
        <end position="457"/>
    </location>
</feature>
<reference evidence="4 5" key="1">
    <citation type="journal article" date="2011" name="Proc. Natl. Acad. Sci. U.S.A.">
        <title>Niche of harmful alga Aureococcus anophagefferens revealed through ecogenomics.</title>
        <authorList>
            <person name="Gobler C.J."/>
            <person name="Berry D.L."/>
            <person name="Dyhrman S.T."/>
            <person name="Wilhelm S.W."/>
            <person name="Salamov A."/>
            <person name="Lobanov A.V."/>
            <person name="Zhang Y."/>
            <person name="Collier J.L."/>
            <person name="Wurch L.L."/>
            <person name="Kustka A.B."/>
            <person name="Dill B.D."/>
            <person name="Shah M."/>
            <person name="VerBerkmoes N.C."/>
            <person name="Kuo A."/>
            <person name="Terry A."/>
            <person name="Pangilinan J."/>
            <person name="Lindquist E.A."/>
            <person name="Lucas S."/>
            <person name="Paulsen I.T."/>
            <person name="Hattenrath-Lehmann T.K."/>
            <person name="Talmage S.C."/>
            <person name="Walker E.A."/>
            <person name="Koch F."/>
            <person name="Burson A.M."/>
            <person name="Marcoval M.A."/>
            <person name="Tang Y.Z."/>
            <person name="Lecleir G.R."/>
            <person name="Coyne K.J."/>
            <person name="Berg G.M."/>
            <person name="Bertrand E.M."/>
            <person name="Saito M.A."/>
            <person name="Gladyshev V.N."/>
            <person name="Grigoriev I.V."/>
        </authorList>
    </citation>
    <scope>NUCLEOTIDE SEQUENCE [LARGE SCALE GENOMIC DNA]</scope>
    <source>
        <strain evidence="5">CCMP 1984</strain>
    </source>
</reference>
<proteinExistence type="predicted"/>